<protein>
    <recommendedName>
        <fullName evidence="15">Receptor activity modifying protein 1</fullName>
    </recommendedName>
</protein>
<dbReference type="GO" id="GO:0006886">
    <property type="term" value="P:intracellular protein transport"/>
    <property type="evidence" value="ECO:0007669"/>
    <property type="project" value="InterPro"/>
</dbReference>
<name>A0AA88N1Y2_TACVA</name>
<proteinExistence type="inferred from homology"/>
<dbReference type="GO" id="GO:0043235">
    <property type="term" value="C:receptor complex"/>
    <property type="evidence" value="ECO:0007669"/>
    <property type="project" value="TreeGrafter"/>
</dbReference>
<keyword evidence="3" id="KW-0813">Transport</keyword>
<comment type="subcellular location">
    <subcellularLocation>
        <location evidence="1">Cell membrane</location>
        <topology evidence="1">Single-pass type I membrane protein</topology>
    </subcellularLocation>
</comment>
<dbReference type="InterPro" id="IPR006985">
    <property type="entry name" value="RAMP"/>
</dbReference>
<dbReference type="PANTHER" id="PTHR14076">
    <property type="entry name" value="RECEPTOR ACTIVITY MODIFYING PROTEIN RAMP"/>
    <property type="match status" value="1"/>
</dbReference>
<keyword evidence="7 11" id="KW-1133">Transmembrane helix</keyword>
<evidence type="ECO:0000256" key="3">
    <source>
        <dbReference type="ARBA" id="ARBA00022448"/>
    </source>
</evidence>
<comment type="caution">
    <text evidence="13">The sequence shown here is derived from an EMBL/GenBank/DDBJ whole genome shotgun (WGS) entry which is preliminary data.</text>
</comment>
<dbReference type="GO" id="GO:0015026">
    <property type="term" value="F:coreceptor activity"/>
    <property type="evidence" value="ECO:0007669"/>
    <property type="project" value="InterPro"/>
</dbReference>
<evidence type="ECO:0000256" key="6">
    <source>
        <dbReference type="ARBA" id="ARBA00022729"/>
    </source>
</evidence>
<feature type="transmembrane region" description="Helical" evidence="11">
    <location>
        <begin position="116"/>
        <end position="138"/>
    </location>
</feature>
<feature type="chain" id="PRO_5041646644" description="Receptor activity modifying protein 1" evidence="12">
    <location>
        <begin position="25"/>
        <end position="192"/>
    </location>
</feature>
<evidence type="ECO:0000256" key="5">
    <source>
        <dbReference type="ARBA" id="ARBA00022692"/>
    </source>
</evidence>
<feature type="signal peptide" evidence="12">
    <location>
        <begin position="1"/>
        <end position="24"/>
    </location>
</feature>
<dbReference type="GO" id="GO:0008277">
    <property type="term" value="P:regulation of G protein-coupled receptor signaling pathway"/>
    <property type="evidence" value="ECO:0007669"/>
    <property type="project" value="InterPro"/>
</dbReference>
<evidence type="ECO:0000256" key="2">
    <source>
        <dbReference type="ARBA" id="ARBA00007087"/>
    </source>
</evidence>
<gene>
    <name evidence="13" type="ORF">Q7C36_008618</name>
</gene>
<evidence type="ECO:0000313" key="13">
    <source>
        <dbReference type="EMBL" id="KAK2849835.1"/>
    </source>
</evidence>
<keyword evidence="4" id="KW-1003">Cell membrane</keyword>
<evidence type="ECO:0008006" key="15">
    <source>
        <dbReference type="Google" id="ProtNLM"/>
    </source>
</evidence>
<dbReference type="GO" id="GO:0072659">
    <property type="term" value="P:protein localization to plasma membrane"/>
    <property type="evidence" value="ECO:0007669"/>
    <property type="project" value="TreeGrafter"/>
</dbReference>
<evidence type="ECO:0000256" key="4">
    <source>
        <dbReference type="ARBA" id="ARBA00022475"/>
    </source>
</evidence>
<dbReference type="GO" id="GO:0031623">
    <property type="term" value="P:receptor internalization"/>
    <property type="evidence" value="ECO:0007669"/>
    <property type="project" value="TreeGrafter"/>
</dbReference>
<dbReference type="GO" id="GO:0009986">
    <property type="term" value="C:cell surface"/>
    <property type="evidence" value="ECO:0007669"/>
    <property type="project" value="TreeGrafter"/>
</dbReference>
<accession>A0AA88N1Y2</accession>
<evidence type="ECO:0000313" key="14">
    <source>
        <dbReference type="Proteomes" id="UP001187315"/>
    </source>
</evidence>
<dbReference type="PANTHER" id="PTHR14076:SF7">
    <property type="entry name" value="RECEPTOR ACTIVITY-MODIFYING PROTEIN 1-LIKE"/>
    <property type="match status" value="1"/>
</dbReference>
<evidence type="ECO:0000256" key="12">
    <source>
        <dbReference type="SAM" id="SignalP"/>
    </source>
</evidence>
<dbReference type="AlphaFoldDB" id="A0AA88N1Y2"/>
<dbReference type="GO" id="GO:0005886">
    <property type="term" value="C:plasma membrane"/>
    <property type="evidence" value="ECO:0007669"/>
    <property type="project" value="UniProtKB-SubCell"/>
</dbReference>
<keyword evidence="9" id="KW-1015">Disulfide bond</keyword>
<evidence type="ECO:0000256" key="10">
    <source>
        <dbReference type="ARBA" id="ARBA00023170"/>
    </source>
</evidence>
<dbReference type="Pfam" id="PF04901">
    <property type="entry name" value="RAMP"/>
    <property type="match status" value="1"/>
</dbReference>
<dbReference type="Gene3D" id="1.10.150.510">
    <property type="entry name" value="Receptor activity modifying family"/>
    <property type="match status" value="1"/>
</dbReference>
<organism evidence="13 14">
    <name type="scientific">Tachysurus vachellii</name>
    <name type="common">Darkbarbel catfish</name>
    <name type="synonym">Pelteobagrus vachellii</name>
    <dbReference type="NCBI Taxonomy" id="175792"/>
    <lineage>
        <taxon>Eukaryota</taxon>
        <taxon>Metazoa</taxon>
        <taxon>Chordata</taxon>
        <taxon>Craniata</taxon>
        <taxon>Vertebrata</taxon>
        <taxon>Euteleostomi</taxon>
        <taxon>Actinopterygii</taxon>
        <taxon>Neopterygii</taxon>
        <taxon>Teleostei</taxon>
        <taxon>Ostariophysi</taxon>
        <taxon>Siluriformes</taxon>
        <taxon>Bagridae</taxon>
        <taxon>Tachysurus</taxon>
    </lineage>
</organism>
<comment type="similarity">
    <text evidence="2">Belongs to the RAMP family.</text>
</comment>
<sequence>MERIMTSLISTTLIMSLAFTELHGSDDLHCDRARFDYGIYNICIPTFNENMATINYQDECPWPIAQRYYINMDYCVQRVVKMTECTEPSLKNQIFLDLHRTYFLHCPYKKNPGVNVLLLFMLPCIILTFLFPFFCSYITTCLCNVPEKLQCALMDVTTTTENHSDSLASTYTTGEKADNTVHGPLWDPWCSV</sequence>
<dbReference type="Proteomes" id="UP001187315">
    <property type="component" value="Unassembled WGS sequence"/>
</dbReference>
<keyword evidence="10" id="KW-0675">Receptor</keyword>
<dbReference type="GO" id="GO:0006816">
    <property type="term" value="P:calcium ion transport"/>
    <property type="evidence" value="ECO:0007669"/>
    <property type="project" value="TreeGrafter"/>
</dbReference>
<keyword evidence="5 11" id="KW-0812">Transmembrane</keyword>
<keyword evidence="8 11" id="KW-0472">Membrane</keyword>
<keyword evidence="14" id="KW-1185">Reference proteome</keyword>
<dbReference type="InterPro" id="IPR038126">
    <property type="entry name" value="RAMP_sf"/>
</dbReference>
<evidence type="ECO:0000256" key="8">
    <source>
        <dbReference type="ARBA" id="ARBA00023136"/>
    </source>
</evidence>
<reference evidence="13" key="1">
    <citation type="submission" date="2023-08" db="EMBL/GenBank/DDBJ databases">
        <title>Pelteobagrus vachellii genome.</title>
        <authorList>
            <person name="Liu H."/>
        </authorList>
    </citation>
    <scope>NUCLEOTIDE SEQUENCE</scope>
    <source>
        <strain evidence="13">PRFRI_2022a</strain>
        <tissue evidence="13">Muscle</tissue>
    </source>
</reference>
<evidence type="ECO:0000256" key="9">
    <source>
        <dbReference type="ARBA" id="ARBA00023157"/>
    </source>
</evidence>
<dbReference type="GO" id="GO:0007186">
    <property type="term" value="P:G protein-coupled receptor signaling pathway"/>
    <property type="evidence" value="ECO:0007669"/>
    <property type="project" value="TreeGrafter"/>
</dbReference>
<dbReference type="GO" id="GO:0032870">
    <property type="term" value="P:cellular response to hormone stimulus"/>
    <property type="evidence" value="ECO:0007669"/>
    <property type="project" value="TreeGrafter"/>
</dbReference>
<evidence type="ECO:0000256" key="1">
    <source>
        <dbReference type="ARBA" id="ARBA00004251"/>
    </source>
</evidence>
<keyword evidence="6 12" id="KW-0732">Signal</keyword>
<evidence type="ECO:0000256" key="7">
    <source>
        <dbReference type="ARBA" id="ARBA00022989"/>
    </source>
</evidence>
<dbReference type="EMBL" id="JAVHJS010000008">
    <property type="protein sequence ID" value="KAK2849835.1"/>
    <property type="molecule type" value="Genomic_DNA"/>
</dbReference>
<evidence type="ECO:0000256" key="11">
    <source>
        <dbReference type="SAM" id="Phobius"/>
    </source>
</evidence>